<reference evidence="1" key="1">
    <citation type="journal article" date="2021" name="Proc. Natl. Acad. Sci. U.S.A.">
        <title>A Catalog of Tens of Thousands of Viruses from Human Metagenomes Reveals Hidden Associations with Chronic Diseases.</title>
        <authorList>
            <person name="Tisza M.J."/>
            <person name="Buck C.B."/>
        </authorList>
    </citation>
    <scope>NUCLEOTIDE SEQUENCE</scope>
    <source>
        <strain evidence="1">Ctcwu24</strain>
    </source>
</reference>
<organism evidence="1">
    <name type="scientific">Myoviridae sp. ctcwu24</name>
    <dbReference type="NCBI Taxonomy" id="2826670"/>
    <lineage>
        <taxon>Viruses</taxon>
        <taxon>Duplodnaviria</taxon>
        <taxon>Heunggongvirae</taxon>
        <taxon>Uroviricota</taxon>
        <taxon>Caudoviricetes</taxon>
    </lineage>
</organism>
<protein>
    <submittedName>
        <fullName evidence="1">Uncharacterized protein</fullName>
    </submittedName>
</protein>
<dbReference type="EMBL" id="BK015167">
    <property type="protein sequence ID" value="DAD93804.1"/>
    <property type="molecule type" value="Genomic_DNA"/>
</dbReference>
<accession>A0A8S5NHH5</accession>
<name>A0A8S5NHH5_9CAUD</name>
<sequence length="54" mass="6424">MRMYTLIKARIASKLELETVYTLDEALKLYALYCMDMDIERGRAEELKQQAHQK</sequence>
<evidence type="ECO:0000313" key="1">
    <source>
        <dbReference type="EMBL" id="DAD93804.1"/>
    </source>
</evidence>
<proteinExistence type="predicted"/>